<dbReference type="EMBL" id="JXTC01000236">
    <property type="protein sequence ID" value="PON79338.1"/>
    <property type="molecule type" value="Genomic_DNA"/>
</dbReference>
<evidence type="ECO:0000256" key="13">
    <source>
        <dbReference type="ARBA" id="ARBA00023316"/>
    </source>
</evidence>
<evidence type="ECO:0000256" key="7">
    <source>
        <dbReference type="ARBA" id="ARBA00022525"/>
    </source>
</evidence>
<comment type="catalytic activity">
    <reaction evidence="14 17">
        <text>[(1-&gt;4)-alpha-D-galacturonosyl methyl ester](n) + n H2O = [(1-&gt;4)-alpha-D-galacturonosyl](n) + n methanol + n H(+)</text>
        <dbReference type="Rhea" id="RHEA:22380"/>
        <dbReference type="Rhea" id="RHEA-COMP:14570"/>
        <dbReference type="Rhea" id="RHEA-COMP:14573"/>
        <dbReference type="ChEBI" id="CHEBI:15377"/>
        <dbReference type="ChEBI" id="CHEBI:15378"/>
        <dbReference type="ChEBI" id="CHEBI:17790"/>
        <dbReference type="ChEBI" id="CHEBI:140522"/>
        <dbReference type="ChEBI" id="CHEBI:140523"/>
        <dbReference type="EC" id="3.1.1.11"/>
    </reaction>
</comment>
<keyword evidence="6" id="KW-0134">Cell wall</keyword>
<evidence type="ECO:0000256" key="16">
    <source>
        <dbReference type="PROSITE-ProRule" id="PRU10040"/>
    </source>
</evidence>
<comment type="function">
    <text evidence="15">Acts in the modification of cell walls via demethylesterification of cell wall pectin.</text>
</comment>
<dbReference type="InterPro" id="IPR035513">
    <property type="entry name" value="Invertase/methylesterase_inhib"/>
</dbReference>
<keyword evidence="10 17" id="KW-0063">Aspartyl esterase</keyword>
<dbReference type="Pfam" id="PF04043">
    <property type="entry name" value="PMEI"/>
    <property type="match status" value="1"/>
</dbReference>
<comment type="caution">
    <text evidence="19">The sequence shown here is derived from an EMBL/GenBank/DDBJ whole genome shotgun (WGS) entry which is preliminary data.</text>
</comment>
<keyword evidence="11" id="KW-1015">Disulfide bond</keyword>
<evidence type="ECO:0000256" key="4">
    <source>
        <dbReference type="ARBA" id="ARBA00007786"/>
    </source>
</evidence>
<evidence type="ECO:0000256" key="5">
    <source>
        <dbReference type="ARBA" id="ARBA00013229"/>
    </source>
</evidence>
<sequence length="572" mass="63416">MANFNYSLMLSSFLLFLSLLISTPIFSIALSRDNVCKSTQFPSYCTTVLPNNDANVHDFGRFSVRKSLTQSQKFLNWVQNRLERNSADLSEPAIRALEDCRYLVSLNVDFLRSSIGKVNETSKVLPTPEAEDLQTSLSTVLTNLQTCLDGLETTPSAATLKNDVSQMISNDTKLHSVSLSLCTRGWVPKEMDTASFRSKRHALWRKGRLPMKMSDQNRAIFEKALRHRRPRPPMRKLLQVGDVEVTIKDIVVVSQDGSWDFTTINDAIAAAPNNSAASSGYFLIYVTAGVYAEYVNIASNKKYLFLLGDGINQTIITGNRNVVDGWTTFNSATLAVTGLGFLAVNITVRNTAGPSKQQAVALRSGADLSTFYICSFEAYQDTLYTHSQRQFYRECDIYGTVDFIFGNAAVVFQNCNIYPRLPLTGQFNAITAQGRTDPNQNTGTSIQNCTISPSSDLASANAAAAAGNGTYTKTYLGRPWKEYSRTVYMQSFMDSFIDPAGWRQWSGDFALSTLYYAEYNNSGPGSDTTYRVNWTGYHVINAMDAANFTVSKFLLGDMWLPQTGVPYTGGLM</sequence>
<dbReference type="GO" id="GO:0030599">
    <property type="term" value="F:pectinesterase activity"/>
    <property type="evidence" value="ECO:0007669"/>
    <property type="project" value="UniProtKB-UniRule"/>
</dbReference>
<evidence type="ECO:0000256" key="11">
    <source>
        <dbReference type="ARBA" id="ARBA00023157"/>
    </source>
</evidence>
<organism evidence="19 20">
    <name type="scientific">Trema orientale</name>
    <name type="common">Charcoal tree</name>
    <name type="synonym">Celtis orientalis</name>
    <dbReference type="NCBI Taxonomy" id="63057"/>
    <lineage>
        <taxon>Eukaryota</taxon>
        <taxon>Viridiplantae</taxon>
        <taxon>Streptophyta</taxon>
        <taxon>Embryophyta</taxon>
        <taxon>Tracheophyta</taxon>
        <taxon>Spermatophyta</taxon>
        <taxon>Magnoliopsida</taxon>
        <taxon>eudicotyledons</taxon>
        <taxon>Gunneridae</taxon>
        <taxon>Pentapetalae</taxon>
        <taxon>rosids</taxon>
        <taxon>fabids</taxon>
        <taxon>Rosales</taxon>
        <taxon>Cannabaceae</taxon>
        <taxon>Trema</taxon>
    </lineage>
</organism>
<dbReference type="InterPro" id="IPR006501">
    <property type="entry name" value="Pectinesterase_inhib_dom"/>
</dbReference>
<keyword evidence="20" id="KW-1185">Reference proteome</keyword>
<dbReference type="OrthoDB" id="2019149at2759"/>
<dbReference type="InterPro" id="IPR000070">
    <property type="entry name" value="Pectinesterase_cat"/>
</dbReference>
<evidence type="ECO:0000256" key="15">
    <source>
        <dbReference type="ARBA" id="ARBA00057335"/>
    </source>
</evidence>
<dbReference type="STRING" id="63057.A0A2P5E1D3"/>
<dbReference type="InterPro" id="IPR012334">
    <property type="entry name" value="Pectin_lyas_fold"/>
</dbReference>
<dbReference type="SUPFAM" id="SSF101148">
    <property type="entry name" value="Plant invertase/pectin methylesterase inhibitor"/>
    <property type="match status" value="1"/>
</dbReference>
<evidence type="ECO:0000256" key="6">
    <source>
        <dbReference type="ARBA" id="ARBA00022512"/>
    </source>
</evidence>
<dbReference type="Gene3D" id="2.160.20.10">
    <property type="entry name" value="Single-stranded right-handed beta-helix, Pectin lyase-like"/>
    <property type="match status" value="1"/>
</dbReference>
<dbReference type="NCBIfam" id="TIGR01614">
    <property type="entry name" value="PME_inhib"/>
    <property type="match status" value="1"/>
</dbReference>
<dbReference type="InterPro" id="IPR011050">
    <property type="entry name" value="Pectin_lyase_fold/virulence"/>
</dbReference>
<evidence type="ECO:0000313" key="19">
    <source>
        <dbReference type="EMBL" id="PON79338.1"/>
    </source>
</evidence>
<feature type="signal peptide" evidence="17">
    <location>
        <begin position="1"/>
        <end position="29"/>
    </location>
</feature>
<evidence type="ECO:0000256" key="3">
    <source>
        <dbReference type="ARBA" id="ARBA00006027"/>
    </source>
</evidence>
<keyword evidence="13" id="KW-0961">Cell wall biogenesis/degradation</keyword>
<comment type="similarity">
    <text evidence="3">In the N-terminal section; belongs to the PMEI family.</text>
</comment>
<dbReference type="Proteomes" id="UP000237000">
    <property type="component" value="Unassembled WGS sequence"/>
</dbReference>
<evidence type="ECO:0000256" key="8">
    <source>
        <dbReference type="ARBA" id="ARBA00022729"/>
    </source>
</evidence>
<keyword evidence="7" id="KW-0964">Secreted</keyword>
<evidence type="ECO:0000256" key="10">
    <source>
        <dbReference type="ARBA" id="ARBA00023085"/>
    </source>
</evidence>
<evidence type="ECO:0000256" key="12">
    <source>
        <dbReference type="ARBA" id="ARBA00023180"/>
    </source>
</evidence>
<dbReference type="InterPro" id="IPR033131">
    <property type="entry name" value="Pectinesterase_Asp_AS"/>
</dbReference>
<dbReference type="PANTHER" id="PTHR31707">
    <property type="entry name" value="PECTINESTERASE"/>
    <property type="match status" value="1"/>
</dbReference>
<dbReference type="FunFam" id="2.160.20.10:FF:000001">
    <property type="entry name" value="Pectinesterase"/>
    <property type="match status" value="1"/>
</dbReference>
<dbReference type="FunFam" id="1.20.140.40:FF:000004">
    <property type="entry name" value="Pectinesterase"/>
    <property type="match status" value="1"/>
</dbReference>
<feature type="chain" id="PRO_5015021182" description="Pectinesterase" evidence="17">
    <location>
        <begin position="30"/>
        <end position="572"/>
    </location>
</feature>
<protein>
    <recommendedName>
        <fullName evidence="5 17">Pectinesterase</fullName>
        <ecNumber evidence="5 17">3.1.1.11</ecNumber>
    </recommendedName>
</protein>
<accession>A0A2P5E1D3</accession>
<evidence type="ECO:0000256" key="14">
    <source>
        <dbReference type="ARBA" id="ARBA00047928"/>
    </source>
</evidence>
<comment type="subcellular location">
    <subcellularLocation>
        <location evidence="1">Secreted</location>
        <location evidence="1">Cell wall</location>
    </subcellularLocation>
</comment>
<keyword evidence="9 17" id="KW-0378">Hydrolase</keyword>
<evidence type="ECO:0000256" key="9">
    <source>
        <dbReference type="ARBA" id="ARBA00022801"/>
    </source>
</evidence>
<keyword evidence="12" id="KW-0325">Glycoprotein</keyword>
<dbReference type="AlphaFoldDB" id="A0A2P5E1D3"/>
<feature type="active site" evidence="16">
    <location>
        <position position="402"/>
    </location>
</feature>
<reference evidence="20" key="1">
    <citation type="submission" date="2016-06" db="EMBL/GenBank/DDBJ databases">
        <title>Parallel loss of symbiosis genes in relatives of nitrogen-fixing non-legume Parasponia.</title>
        <authorList>
            <person name="Van Velzen R."/>
            <person name="Holmer R."/>
            <person name="Bu F."/>
            <person name="Rutten L."/>
            <person name="Van Zeijl A."/>
            <person name="Liu W."/>
            <person name="Santuari L."/>
            <person name="Cao Q."/>
            <person name="Sharma T."/>
            <person name="Shen D."/>
            <person name="Roswanjaya Y."/>
            <person name="Wardhani T."/>
            <person name="Kalhor M.S."/>
            <person name="Jansen J."/>
            <person name="Van den Hoogen J."/>
            <person name="Gungor B."/>
            <person name="Hartog M."/>
            <person name="Hontelez J."/>
            <person name="Verver J."/>
            <person name="Yang W.-C."/>
            <person name="Schijlen E."/>
            <person name="Repin R."/>
            <person name="Schilthuizen M."/>
            <person name="Schranz E."/>
            <person name="Heidstra R."/>
            <person name="Miyata K."/>
            <person name="Fedorova E."/>
            <person name="Kohlen W."/>
            <person name="Bisseling T."/>
            <person name="Smit S."/>
            <person name="Geurts R."/>
        </authorList>
    </citation>
    <scope>NUCLEOTIDE SEQUENCE [LARGE SCALE GENOMIC DNA]</scope>
    <source>
        <strain evidence="20">cv. RG33-2</strain>
    </source>
</reference>
<comment type="similarity">
    <text evidence="4">In the C-terminal section; belongs to the pectinesterase family.</text>
</comment>
<dbReference type="UniPathway" id="UPA00545">
    <property type="reaction ID" value="UER00823"/>
</dbReference>
<dbReference type="GO" id="GO:0042545">
    <property type="term" value="P:cell wall modification"/>
    <property type="evidence" value="ECO:0007669"/>
    <property type="project" value="UniProtKB-UniRule"/>
</dbReference>
<keyword evidence="8 17" id="KW-0732">Signal</keyword>
<dbReference type="Pfam" id="PF01095">
    <property type="entry name" value="Pectinesterase"/>
    <property type="match status" value="1"/>
</dbReference>
<proteinExistence type="inferred from homology"/>
<dbReference type="SMART" id="SM00856">
    <property type="entry name" value="PMEI"/>
    <property type="match status" value="1"/>
</dbReference>
<dbReference type="EC" id="3.1.1.11" evidence="5 17"/>
<evidence type="ECO:0000259" key="18">
    <source>
        <dbReference type="SMART" id="SM00856"/>
    </source>
</evidence>
<dbReference type="PROSITE" id="PS00503">
    <property type="entry name" value="PECTINESTERASE_2"/>
    <property type="match status" value="1"/>
</dbReference>
<dbReference type="GO" id="GO:0045490">
    <property type="term" value="P:pectin catabolic process"/>
    <property type="evidence" value="ECO:0007669"/>
    <property type="project" value="UniProtKB-UniRule"/>
</dbReference>
<evidence type="ECO:0000256" key="2">
    <source>
        <dbReference type="ARBA" id="ARBA00005184"/>
    </source>
</evidence>
<evidence type="ECO:0000313" key="20">
    <source>
        <dbReference type="Proteomes" id="UP000237000"/>
    </source>
</evidence>
<gene>
    <name evidence="19" type="ORF">TorRG33x02_236200</name>
</gene>
<evidence type="ECO:0000256" key="1">
    <source>
        <dbReference type="ARBA" id="ARBA00004191"/>
    </source>
</evidence>
<dbReference type="Gene3D" id="1.20.140.40">
    <property type="entry name" value="Invertase/pectin methylesterase inhibitor family protein"/>
    <property type="match status" value="1"/>
</dbReference>
<dbReference type="CDD" id="cd15798">
    <property type="entry name" value="PMEI-like_3"/>
    <property type="match status" value="1"/>
</dbReference>
<dbReference type="SUPFAM" id="SSF51126">
    <property type="entry name" value="Pectin lyase-like"/>
    <property type="match status" value="1"/>
</dbReference>
<name>A0A2P5E1D3_TREOI</name>
<feature type="domain" description="Pectinesterase inhibitor" evidence="18">
    <location>
        <begin position="26"/>
        <end position="181"/>
    </location>
</feature>
<comment type="pathway">
    <text evidence="2 17">Glycan metabolism; pectin degradation; 2-dehydro-3-deoxy-D-gluconate from pectin: step 1/5.</text>
</comment>
<evidence type="ECO:0000256" key="17">
    <source>
        <dbReference type="RuleBase" id="RU000589"/>
    </source>
</evidence>
<dbReference type="GO" id="GO:0004857">
    <property type="term" value="F:enzyme inhibitor activity"/>
    <property type="evidence" value="ECO:0007669"/>
    <property type="project" value="InterPro"/>
</dbReference>
<dbReference type="InParanoid" id="A0A2P5E1D3"/>